<gene>
    <name evidence="2" type="ORF">SAMN04488004_11910</name>
</gene>
<dbReference type="PIRSF" id="PIRSF003109">
    <property type="entry name" value="McrC"/>
    <property type="match status" value="1"/>
</dbReference>
<dbReference type="EMBL" id="FOTF01000019">
    <property type="protein sequence ID" value="SFL43953.1"/>
    <property type="molecule type" value="Genomic_DNA"/>
</dbReference>
<dbReference type="STRING" id="195913.SAMN04488004_11910"/>
<dbReference type="InterPro" id="IPR014407">
    <property type="entry name" value="McrC_bac"/>
</dbReference>
<reference evidence="2 3" key="1">
    <citation type="submission" date="2016-10" db="EMBL/GenBank/DDBJ databases">
        <authorList>
            <person name="de Groot N.N."/>
        </authorList>
    </citation>
    <scope>NUCLEOTIDE SEQUENCE [LARGE SCALE GENOMIC DNA]</scope>
    <source>
        <strain evidence="2 3">DSM 16199</strain>
    </source>
</reference>
<dbReference type="GO" id="GO:0009307">
    <property type="term" value="P:DNA restriction-modification system"/>
    <property type="evidence" value="ECO:0007669"/>
    <property type="project" value="InterPro"/>
</dbReference>
<protein>
    <submittedName>
        <fullName evidence="2">5-methylcytosine-specific restriction enzyme subunit McrC</fullName>
    </submittedName>
</protein>
<dbReference type="PANTHER" id="PTHR38733">
    <property type="entry name" value="PROTEIN MCRC"/>
    <property type="match status" value="1"/>
</dbReference>
<dbReference type="Pfam" id="PF10117">
    <property type="entry name" value="McrBC"/>
    <property type="match status" value="1"/>
</dbReference>
<keyword evidence="3" id="KW-1185">Reference proteome</keyword>
<accession>A0A1I4HQB7</accession>
<evidence type="ECO:0000256" key="1">
    <source>
        <dbReference type="SAM" id="MobiDB-lite"/>
    </source>
</evidence>
<dbReference type="RefSeq" id="WP_090190796.1">
    <property type="nucleotide sequence ID" value="NZ_FOTF01000019.1"/>
</dbReference>
<evidence type="ECO:0000313" key="3">
    <source>
        <dbReference type="Proteomes" id="UP000199550"/>
    </source>
</evidence>
<evidence type="ECO:0000313" key="2">
    <source>
        <dbReference type="EMBL" id="SFL43953.1"/>
    </source>
</evidence>
<feature type="compositionally biased region" description="Basic and acidic residues" evidence="1">
    <location>
        <begin position="375"/>
        <end position="387"/>
    </location>
</feature>
<name>A0A1I4HQB7_9RHOB</name>
<feature type="region of interest" description="Disordered" evidence="1">
    <location>
        <begin position="375"/>
        <end position="396"/>
    </location>
</feature>
<dbReference type="PANTHER" id="PTHR38733:SF1">
    <property type="entry name" value="TYPE IV METHYL-DIRECTED RESTRICTION ENZYME ECOKMCRBC"/>
    <property type="match status" value="1"/>
</dbReference>
<proteinExistence type="predicted"/>
<dbReference type="NCBIfam" id="NF007277">
    <property type="entry name" value="PRK09736.1"/>
    <property type="match status" value="1"/>
</dbReference>
<organism evidence="2 3">
    <name type="scientific">Loktanella salsilacus</name>
    <dbReference type="NCBI Taxonomy" id="195913"/>
    <lineage>
        <taxon>Bacteria</taxon>
        <taxon>Pseudomonadati</taxon>
        <taxon>Pseudomonadota</taxon>
        <taxon>Alphaproteobacteria</taxon>
        <taxon>Rhodobacterales</taxon>
        <taxon>Roseobacteraceae</taxon>
        <taxon>Loktanella</taxon>
    </lineage>
</organism>
<sequence length="396" mass="44566">MEAPLIQPDDYTVPEHGYIGAIPVRNIWLLMLYASDLFRIKGMDGNGIEDMPDDLPDLVGEILAHAVEQRQRRRLSLGYRTRTAALNRVRGRIDVLKTERHQLLSRGLVACRFDELTINTPRNRFVRAALELISRIAARPDVVRRCRRLANDMKMMGVSGTPPTLREISTDRFGRHDVEDQEMVAAAKLAFELAIPTENAGSQKMPLSDRDERWVRKLFERAVGGFFKVVLPPTDWHVRTGGTLAWPTSASTDGISRILPGMRTDIVLDDKVGQRRIVIDTKFNTIVTNGWYREESLRSGYLYQMYAYLRSQEGSGDGYSDDAEGLLLHPAVGTTFDESVIIQGHKIRFMTVDLTANSSAIRAELLRVTPRSECHGLSGKDKIKDDAGQNSGVEWT</sequence>
<dbReference type="InterPro" id="IPR019292">
    <property type="entry name" value="McrC"/>
</dbReference>
<dbReference type="Proteomes" id="UP000199550">
    <property type="component" value="Unassembled WGS sequence"/>
</dbReference>
<dbReference type="AlphaFoldDB" id="A0A1I4HQB7"/>
<dbReference type="OrthoDB" id="5500856at2"/>